<reference evidence="2 3" key="1">
    <citation type="journal article" date="2010" name="J. Bacteriol.">
        <title>Genome sequence of Lentisphaera araneosa HTCC2155T, the type species of the order Lentisphaerales in the phylum Lentisphaerae.</title>
        <authorList>
            <person name="Thrash J.C."/>
            <person name="Cho J.C."/>
            <person name="Vergin K.L."/>
            <person name="Morris R.M."/>
            <person name="Giovannoni S.J."/>
        </authorList>
    </citation>
    <scope>NUCLEOTIDE SEQUENCE [LARGE SCALE GENOMIC DNA]</scope>
    <source>
        <strain evidence="2 3">HTCC2155</strain>
    </source>
</reference>
<accession>A6DJJ5</accession>
<feature type="signal peptide" evidence="1">
    <location>
        <begin position="1"/>
        <end position="23"/>
    </location>
</feature>
<gene>
    <name evidence="2" type="ORF">LNTAR_11971</name>
</gene>
<protein>
    <submittedName>
        <fullName evidence="2">Uncharacterized protein</fullName>
    </submittedName>
</protein>
<evidence type="ECO:0000256" key="1">
    <source>
        <dbReference type="SAM" id="SignalP"/>
    </source>
</evidence>
<sequence length="80" mass="8936">MNTILKTMIICVVAATLCTVTNAENKHKKKPCIMGVFNSVDLGEKKNNLADQHPEIVARLQKVYDDLKADIKKNARPRGE</sequence>
<organism evidence="2 3">
    <name type="scientific">Lentisphaera araneosa HTCC2155</name>
    <dbReference type="NCBI Taxonomy" id="313628"/>
    <lineage>
        <taxon>Bacteria</taxon>
        <taxon>Pseudomonadati</taxon>
        <taxon>Lentisphaerota</taxon>
        <taxon>Lentisphaeria</taxon>
        <taxon>Lentisphaerales</taxon>
        <taxon>Lentisphaeraceae</taxon>
        <taxon>Lentisphaera</taxon>
    </lineage>
</organism>
<dbReference type="Proteomes" id="UP000004947">
    <property type="component" value="Unassembled WGS sequence"/>
</dbReference>
<dbReference type="STRING" id="313628.LNTAR_11971"/>
<name>A6DJJ5_9BACT</name>
<feature type="chain" id="PRO_5002694444" evidence="1">
    <location>
        <begin position="24"/>
        <end position="80"/>
    </location>
</feature>
<keyword evidence="1" id="KW-0732">Signal</keyword>
<dbReference type="RefSeq" id="WP_007278065.1">
    <property type="nucleotide sequence ID" value="NZ_ABCK01000006.1"/>
</dbReference>
<evidence type="ECO:0000313" key="2">
    <source>
        <dbReference type="EMBL" id="EDM28069.1"/>
    </source>
</evidence>
<proteinExistence type="predicted"/>
<dbReference type="EMBL" id="ABCK01000006">
    <property type="protein sequence ID" value="EDM28069.1"/>
    <property type="molecule type" value="Genomic_DNA"/>
</dbReference>
<evidence type="ECO:0000313" key="3">
    <source>
        <dbReference type="Proteomes" id="UP000004947"/>
    </source>
</evidence>
<dbReference type="AlphaFoldDB" id="A6DJJ5"/>
<keyword evidence="3" id="KW-1185">Reference proteome</keyword>
<comment type="caution">
    <text evidence="2">The sequence shown here is derived from an EMBL/GenBank/DDBJ whole genome shotgun (WGS) entry which is preliminary data.</text>
</comment>